<dbReference type="PANTHER" id="PTHR13047">
    <property type="entry name" value="PRE-MRNA CLEAVAGE FACTOR IM, 25KD SUBUNIT"/>
    <property type="match status" value="1"/>
</dbReference>
<proteinExistence type="predicted"/>
<dbReference type="EMBL" id="KN399189">
    <property type="protein sequence ID" value="KHG13256.1"/>
    <property type="molecule type" value="Genomic_DNA"/>
</dbReference>
<evidence type="ECO:0000313" key="2">
    <source>
        <dbReference type="Proteomes" id="UP000032142"/>
    </source>
</evidence>
<dbReference type="Pfam" id="PF13869">
    <property type="entry name" value="NUDIX_2"/>
    <property type="match status" value="2"/>
</dbReference>
<dbReference type="PIRSF" id="PIRSF017888">
    <property type="entry name" value="CPSF-25"/>
    <property type="match status" value="1"/>
</dbReference>
<dbReference type="GO" id="GO:0003729">
    <property type="term" value="F:mRNA binding"/>
    <property type="evidence" value="ECO:0007669"/>
    <property type="project" value="InterPro"/>
</dbReference>
<evidence type="ECO:0000313" key="1">
    <source>
        <dbReference type="EMBL" id="KHG13256.1"/>
    </source>
</evidence>
<protein>
    <submittedName>
        <fullName evidence="1">Cpsf5</fullName>
    </submittedName>
</protein>
<dbReference type="Proteomes" id="UP000032142">
    <property type="component" value="Unassembled WGS sequence"/>
</dbReference>
<sequence length="169" mass="19135">MGDLHMGVEAEAINDSSSDNHSKRVDIYPLSCYYFGSKEAIVFKDETLSDRINRMKSNYAAYGLRTSVEAVILVELFKHPHLLLLQVRNSFFKLPGGRLRPGESAKKPKECTKLFLVRLPESQKFIVPKNLKLLAVPLRQVHENHKTYGPIISGVPQLLSKFTINIVDI</sequence>
<dbReference type="GO" id="GO:0031124">
    <property type="term" value="P:mRNA 3'-end processing"/>
    <property type="evidence" value="ECO:0007669"/>
    <property type="project" value="InterPro"/>
</dbReference>
<organism evidence="1 2">
    <name type="scientific">Gossypium arboreum</name>
    <name type="common">Tree cotton</name>
    <name type="synonym">Gossypium nanking</name>
    <dbReference type="NCBI Taxonomy" id="29729"/>
    <lineage>
        <taxon>Eukaryota</taxon>
        <taxon>Viridiplantae</taxon>
        <taxon>Streptophyta</taxon>
        <taxon>Embryophyta</taxon>
        <taxon>Tracheophyta</taxon>
        <taxon>Spermatophyta</taxon>
        <taxon>Magnoliopsida</taxon>
        <taxon>eudicotyledons</taxon>
        <taxon>Gunneridae</taxon>
        <taxon>Pentapetalae</taxon>
        <taxon>rosids</taxon>
        <taxon>malvids</taxon>
        <taxon>Malvales</taxon>
        <taxon>Malvaceae</taxon>
        <taxon>Malvoideae</taxon>
        <taxon>Gossypium</taxon>
    </lineage>
</organism>
<dbReference type="GO" id="GO:0005849">
    <property type="term" value="C:mRNA cleavage factor complex"/>
    <property type="evidence" value="ECO:0007669"/>
    <property type="project" value="InterPro"/>
</dbReference>
<name>A0A0B0NQB3_GOSAR</name>
<keyword evidence="2" id="KW-1185">Reference proteome</keyword>
<accession>A0A0B0NQB3</accession>
<reference evidence="2" key="1">
    <citation type="submission" date="2014-09" db="EMBL/GenBank/DDBJ databases">
        <authorList>
            <person name="Mudge J."/>
            <person name="Ramaraj T."/>
            <person name="Lindquist I.E."/>
            <person name="Bharti A.K."/>
            <person name="Sundararajan A."/>
            <person name="Cameron C.T."/>
            <person name="Woodward J.E."/>
            <person name="May G.D."/>
            <person name="Brubaker C."/>
            <person name="Broadhvest J."/>
            <person name="Wilkins T.A."/>
        </authorList>
    </citation>
    <scope>NUCLEOTIDE SEQUENCE</scope>
    <source>
        <strain evidence="2">cv. AKA8401</strain>
    </source>
</reference>
<dbReference type="AlphaFoldDB" id="A0A0B0NQB3"/>
<dbReference type="InterPro" id="IPR016706">
    <property type="entry name" value="Cleav_polyA_spec_factor_su5"/>
</dbReference>
<dbReference type="Gene3D" id="3.90.79.10">
    <property type="entry name" value="Nucleoside Triphosphate Pyrophosphohydrolase"/>
    <property type="match status" value="2"/>
</dbReference>
<gene>
    <name evidence="1" type="ORF">F383_17748</name>
</gene>